<keyword evidence="7" id="KW-1185">Reference proteome</keyword>
<evidence type="ECO:0000256" key="4">
    <source>
        <dbReference type="SAM" id="Coils"/>
    </source>
</evidence>
<dbReference type="PROSITE" id="PS00211">
    <property type="entry name" value="ABC_TRANSPORTER_1"/>
    <property type="match status" value="2"/>
</dbReference>
<keyword evidence="2" id="KW-0547">Nucleotide-binding</keyword>
<dbReference type="PANTHER" id="PTHR19211:SF6">
    <property type="entry name" value="BLL7188 PROTEIN"/>
    <property type="match status" value="1"/>
</dbReference>
<evidence type="ECO:0000259" key="5">
    <source>
        <dbReference type="PROSITE" id="PS50893"/>
    </source>
</evidence>
<dbReference type="SUPFAM" id="SSF52540">
    <property type="entry name" value="P-loop containing nucleoside triphosphate hydrolases"/>
    <property type="match status" value="2"/>
</dbReference>
<protein>
    <submittedName>
        <fullName evidence="6">ATPase subunit of ABC transporter with duplicated ATPase domains</fullName>
    </submittedName>
</protein>
<dbReference type="Proteomes" id="UP000247973">
    <property type="component" value="Unassembled WGS sequence"/>
</dbReference>
<evidence type="ECO:0000313" key="7">
    <source>
        <dbReference type="Proteomes" id="UP000247973"/>
    </source>
</evidence>
<dbReference type="InterPro" id="IPR050611">
    <property type="entry name" value="ABCF"/>
</dbReference>
<keyword evidence="3" id="KW-0067">ATP-binding</keyword>
<name>A0A2V3PNG2_9BACT</name>
<keyword evidence="4" id="KW-0175">Coiled coil</keyword>
<evidence type="ECO:0000256" key="2">
    <source>
        <dbReference type="ARBA" id="ARBA00022741"/>
    </source>
</evidence>
<dbReference type="Pfam" id="PF00005">
    <property type="entry name" value="ABC_tran"/>
    <property type="match status" value="2"/>
</dbReference>
<dbReference type="InterPro" id="IPR027417">
    <property type="entry name" value="P-loop_NTPase"/>
</dbReference>
<dbReference type="CDD" id="cd03221">
    <property type="entry name" value="ABCF_EF-3"/>
    <property type="match status" value="2"/>
</dbReference>
<evidence type="ECO:0000256" key="1">
    <source>
        <dbReference type="ARBA" id="ARBA00022737"/>
    </source>
</evidence>
<feature type="domain" description="ABC transporter" evidence="5">
    <location>
        <begin position="339"/>
        <end position="529"/>
    </location>
</feature>
<dbReference type="FunFam" id="3.40.50.300:FF:001320">
    <property type="entry name" value="Heme ABC transporter ATP-binding protein"/>
    <property type="match status" value="1"/>
</dbReference>
<dbReference type="Gene3D" id="3.40.50.300">
    <property type="entry name" value="P-loop containing nucleotide triphosphate hydrolases"/>
    <property type="match status" value="2"/>
</dbReference>
<dbReference type="InterPro" id="IPR003439">
    <property type="entry name" value="ABC_transporter-like_ATP-bd"/>
</dbReference>
<dbReference type="PANTHER" id="PTHR19211">
    <property type="entry name" value="ATP-BINDING TRANSPORT PROTEIN-RELATED"/>
    <property type="match status" value="1"/>
</dbReference>
<proteinExistence type="predicted"/>
<reference evidence="6 7" key="1">
    <citation type="submission" date="2018-03" db="EMBL/GenBank/DDBJ databases">
        <title>Genomic Encyclopedia of Archaeal and Bacterial Type Strains, Phase II (KMG-II): from individual species to whole genera.</title>
        <authorList>
            <person name="Goeker M."/>
        </authorList>
    </citation>
    <scope>NUCLEOTIDE SEQUENCE [LARGE SCALE GENOMIC DNA]</scope>
    <source>
        <strain evidence="6 7">DSM 100214</strain>
    </source>
</reference>
<gene>
    <name evidence="6" type="ORF">CLV62_12259</name>
</gene>
<dbReference type="AlphaFoldDB" id="A0A2V3PNG2"/>
<dbReference type="RefSeq" id="WP_110311649.1">
    <property type="nucleotide sequence ID" value="NZ_QICL01000022.1"/>
</dbReference>
<evidence type="ECO:0000313" key="6">
    <source>
        <dbReference type="EMBL" id="PXV62104.1"/>
    </source>
</evidence>
<keyword evidence="1" id="KW-0677">Repeat</keyword>
<feature type="domain" description="ABC transporter" evidence="5">
    <location>
        <begin position="3"/>
        <end position="236"/>
    </location>
</feature>
<dbReference type="SMART" id="SM00382">
    <property type="entry name" value="AAA"/>
    <property type="match status" value="2"/>
</dbReference>
<dbReference type="OrthoDB" id="1521973at2"/>
<sequence length="530" mass="60216">MSITVNNLSYIHPDKESLFQNINFNISSGEKIALIGNNGSGKSTLLRILAVELDPSDGEVIYFDKPYYIPQHFGQYNDLTISQALGVDGKLNALHAILDGDTSMENLECLDDDWNVENRIDAALLFWGLQDLDLSQPMRNLSGGEKTKVFLSAILIHSPAIILLDEPSNHLDLESRNLLYQFIKKSKATILVVSHDRTLLNLLERTMELRKDTVDIYGGNYDFYEIQKEEKINALQAQLEENEKTLKLARQKARDIAEQKQKNEVRGKKQKQKAGIPRIAMGMLKDKAEQSGAKLRNIQNEKLNDISDSNKLIRQHIQKEKILKVDFHTSNLHSGKILIEAKDLNFSYTEQPLWSEPLNFQVRSDDRIRIIGNNGAGKTTLIKIITGKLEPSAGSVFIADFQSLYIDQEYSIIDNELSVFDQVEKFNERHLLEHELKILLHRYQFPNSVWNRKCIQLSGGEKMKLILCCLAVSNNMPDVVILDEPTNNLDIHSQKILIASIKDFGGSVIVISHDQSFIDEIHVNQTIELN</sequence>
<dbReference type="InterPro" id="IPR017871">
    <property type="entry name" value="ABC_transporter-like_CS"/>
</dbReference>
<dbReference type="EMBL" id="QICL01000022">
    <property type="protein sequence ID" value="PXV62104.1"/>
    <property type="molecule type" value="Genomic_DNA"/>
</dbReference>
<feature type="coiled-coil region" evidence="4">
    <location>
        <begin position="225"/>
        <end position="259"/>
    </location>
</feature>
<dbReference type="GO" id="GO:0005524">
    <property type="term" value="F:ATP binding"/>
    <property type="evidence" value="ECO:0007669"/>
    <property type="project" value="UniProtKB-KW"/>
</dbReference>
<dbReference type="PROSITE" id="PS50893">
    <property type="entry name" value="ABC_TRANSPORTER_2"/>
    <property type="match status" value="2"/>
</dbReference>
<comment type="caution">
    <text evidence="6">The sequence shown here is derived from an EMBL/GenBank/DDBJ whole genome shotgun (WGS) entry which is preliminary data.</text>
</comment>
<accession>A0A2V3PNG2</accession>
<evidence type="ECO:0000256" key="3">
    <source>
        <dbReference type="ARBA" id="ARBA00022840"/>
    </source>
</evidence>
<dbReference type="GO" id="GO:0016887">
    <property type="term" value="F:ATP hydrolysis activity"/>
    <property type="evidence" value="ECO:0007669"/>
    <property type="project" value="InterPro"/>
</dbReference>
<organism evidence="6 7">
    <name type="scientific">Dysgonomonas alginatilytica</name>
    <dbReference type="NCBI Taxonomy" id="1605892"/>
    <lineage>
        <taxon>Bacteria</taxon>
        <taxon>Pseudomonadati</taxon>
        <taxon>Bacteroidota</taxon>
        <taxon>Bacteroidia</taxon>
        <taxon>Bacteroidales</taxon>
        <taxon>Dysgonomonadaceae</taxon>
        <taxon>Dysgonomonas</taxon>
    </lineage>
</organism>
<dbReference type="InterPro" id="IPR003593">
    <property type="entry name" value="AAA+_ATPase"/>
</dbReference>